<reference evidence="2" key="1">
    <citation type="submission" date="2021-09" db="EMBL/GenBank/DDBJ databases">
        <authorList>
            <consortium name="AG Swart"/>
            <person name="Singh M."/>
            <person name="Singh A."/>
            <person name="Seah K."/>
            <person name="Emmerich C."/>
        </authorList>
    </citation>
    <scope>NUCLEOTIDE SEQUENCE</scope>
    <source>
        <strain evidence="2">ATCC30299</strain>
    </source>
</reference>
<keyword evidence="3" id="KW-1185">Reference proteome</keyword>
<evidence type="ECO:0000256" key="1">
    <source>
        <dbReference type="SAM" id="MobiDB-lite"/>
    </source>
</evidence>
<name>A0AAU9JL60_9CILI</name>
<dbReference type="EMBL" id="CAJZBQ010000028">
    <property type="protein sequence ID" value="CAG9321597.1"/>
    <property type="molecule type" value="Genomic_DNA"/>
</dbReference>
<comment type="caution">
    <text evidence="2">The sequence shown here is derived from an EMBL/GenBank/DDBJ whole genome shotgun (WGS) entry which is preliminary data.</text>
</comment>
<sequence length="335" mass="38011">MTEKEAVSINQQLHSGNQIASVNISVNLKTGEISRERANSDVSKSFRSLKKSSSLSTMSGREETLFAKQAEYQAKLNLKVLEKQAKEVSELRQAPEINPRSRKLAAKIKDKQNVEIKVQKKIEVIEKSNRASGSLRISTESLLDSLKARPHSFGTNETDQKNPTVEAKNESIDKSNLSVIDRTHIWLEKKNSKIEEKKSKNKNKELDECTFQPQLYERILPDASSMSMLSDSKISQTSFTSFYSRKKDYEKKHTHSMSGIAPQQNEEEMSGLARFLAKGPYDEKSDVLTDSLQVTMPNMKYTPITPVTKQFKFKTGFNESSFKKNAKPMLAYRLD</sequence>
<evidence type="ECO:0000313" key="2">
    <source>
        <dbReference type="EMBL" id="CAG9321597.1"/>
    </source>
</evidence>
<organism evidence="2 3">
    <name type="scientific">Blepharisma stoltei</name>
    <dbReference type="NCBI Taxonomy" id="1481888"/>
    <lineage>
        <taxon>Eukaryota</taxon>
        <taxon>Sar</taxon>
        <taxon>Alveolata</taxon>
        <taxon>Ciliophora</taxon>
        <taxon>Postciliodesmatophora</taxon>
        <taxon>Heterotrichea</taxon>
        <taxon>Heterotrichida</taxon>
        <taxon>Blepharismidae</taxon>
        <taxon>Blepharisma</taxon>
    </lineage>
</organism>
<feature type="region of interest" description="Disordered" evidence="1">
    <location>
        <begin position="150"/>
        <end position="170"/>
    </location>
</feature>
<dbReference type="AlphaFoldDB" id="A0AAU9JL60"/>
<proteinExistence type="predicted"/>
<accession>A0AAU9JL60</accession>
<protein>
    <submittedName>
        <fullName evidence="2">Uncharacterized protein</fullName>
    </submittedName>
</protein>
<evidence type="ECO:0000313" key="3">
    <source>
        <dbReference type="Proteomes" id="UP001162131"/>
    </source>
</evidence>
<dbReference type="Proteomes" id="UP001162131">
    <property type="component" value="Unassembled WGS sequence"/>
</dbReference>
<feature type="compositionally biased region" description="Polar residues" evidence="1">
    <location>
        <begin position="153"/>
        <end position="163"/>
    </location>
</feature>
<gene>
    <name evidence="2" type="ORF">BSTOLATCC_MIC28873</name>
</gene>